<keyword evidence="6 9" id="KW-0732">Signal</keyword>
<keyword evidence="5" id="KW-0372">Hormone</keyword>
<dbReference type="EMBL" id="JABEZW010000007">
    <property type="protein sequence ID" value="MBA0770176.1"/>
    <property type="molecule type" value="Genomic_DNA"/>
</dbReference>
<protein>
    <submittedName>
        <fullName evidence="10">Uncharacterized protein</fullName>
    </submittedName>
</protein>
<dbReference type="GO" id="GO:1901371">
    <property type="term" value="P:regulation of leaf morphogenesis"/>
    <property type="evidence" value="ECO:0007669"/>
    <property type="project" value="TreeGrafter"/>
</dbReference>
<reference evidence="10 11" key="1">
    <citation type="journal article" date="2019" name="Genome Biol. Evol.">
        <title>Insights into the evolution of the New World diploid cottons (Gossypium, subgenus Houzingenia) based on genome sequencing.</title>
        <authorList>
            <person name="Grover C.E."/>
            <person name="Arick M.A. 2nd"/>
            <person name="Thrash A."/>
            <person name="Conover J.L."/>
            <person name="Sanders W.S."/>
            <person name="Peterson D.G."/>
            <person name="Frelichowski J.E."/>
            <person name="Scheffler J.A."/>
            <person name="Scheffler B.E."/>
            <person name="Wendel J.F."/>
        </authorList>
    </citation>
    <scope>NUCLEOTIDE SEQUENCE [LARGE SCALE GENOMIC DNA]</scope>
    <source>
        <strain evidence="10">8</strain>
        <tissue evidence="10">Leaf</tissue>
    </source>
</reference>
<gene>
    <name evidence="10" type="ORF">Gotri_018844</name>
</gene>
<feature type="compositionally biased region" description="Polar residues" evidence="8">
    <location>
        <begin position="59"/>
        <end position="72"/>
    </location>
</feature>
<evidence type="ECO:0000256" key="4">
    <source>
        <dbReference type="ARBA" id="ARBA00022525"/>
    </source>
</evidence>
<dbReference type="Proteomes" id="UP000593568">
    <property type="component" value="Unassembled WGS sequence"/>
</dbReference>
<dbReference type="PANTHER" id="PTHR33348:SF7">
    <property type="entry name" value="PRECURSOR OF CEP11-RELATED"/>
    <property type="match status" value="1"/>
</dbReference>
<feature type="region of interest" description="Disordered" evidence="8">
    <location>
        <begin position="34"/>
        <end position="80"/>
    </location>
</feature>
<evidence type="ECO:0000256" key="9">
    <source>
        <dbReference type="SAM" id="SignalP"/>
    </source>
</evidence>
<evidence type="ECO:0000256" key="5">
    <source>
        <dbReference type="ARBA" id="ARBA00022702"/>
    </source>
</evidence>
<keyword evidence="4" id="KW-0964">Secreted</keyword>
<dbReference type="PANTHER" id="PTHR33348">
    <property type="entry name" value="PRECURSOR OF CEP5"/>
    <property type="match status" value="1"/>
</dbReference>
<dbReference type="GO" id="GO:0005179">
    <property type="term" value="F:hormone activity"/>
    <property type="evidence" value="ECO:0007669"/>
    <property type="project" value="UniProtKB-KW"/>
</dbReference>
<comment type="subcellular location">
    <subcellularLocation>
        <location evidence="1">Secreted</location>
        <location evidence="1">Extracellular space</location>
        <location evidence="1">Apoplast</location>
    </subcellularLocation>
</comment>
<sequence length="114" mass="12821">MTSFRLKNVCVILLVLILCQEILVYSVGARHLRGEASKNHRSRRQRDQNSFKMPKINGNVHSSGSGQEQSSKVEYVDDFRPTAPGHSPGAALSNAQQWLSLCMWDDSAMSMWLN</sequence>
<evidence type="ECO:0000313" key="10">
    <source>
        <dbReference type="EMBL" id="MBA0770176.1"/>
    </source>
</evidence>
<keyword evidence="7" id="KW-0379">Hydroxylation</keyword>
<proteinExistence type="inferred from homology"/>
<evidence type="ECO:0000256" key="3">
    <source>
        <dbReference type="ARBA" id="ARBA00022523"/>
    </source>
</evidence>
<feature type="chain" id="PRO_5029828906" evidence="9">
    <location>
        <begin position="30"/>
        <end position="114"/>
    </location>
</feature>
<organism evidence="10 11">
    <name type="scientific">Gossypium trilobum</name>
    <dbReference type="NCBI Taxonomy" id="34281"/>
    <lineage>
        <taxon>Eukaryota</taxon>
        <taxon>Viridiplantae</taxon>
        <taxon>Streptophyta</taxon>
        <taxon>Embryophyta</taxon>
        <taxon>Tracheophyta</taxon>
        <taxon>Spermatophyta</taxon>
        <taxon>Magnoliopsida</taxon>
        <taxon>eudicotyledons</taxon>
        <taxon>Gunneridae</taxon>
        <taxon>Pentapetalae</taxon>
        <taxon>rosids</taxon>
        <taxon>malvids</taxon>
        <taxon>Malvales</taxon>
        <taxon>Malvaceae</taxon>
        <taxon>Malvoideae</taxon>
        <taxon>Gossypium</taxon>
    </lineage>
</organism>
<dbReference type="GO" id="GO:0048046">
    <property type="term" value="C:apoplast"/>
    <property type="evidence" value="ECO:0007669"/>
    <property type="project" value="UniProtKB-SubCell"/>
</dbReference>
<dbReference type="InterPro" id="IPR033250">
    <property type="entry name" value="CEP"/>
</dbReference>
<feature type="signal peptide" evidence="9">
    <location>
        <begin position="1"/>
        <end position="29"/>
    </location>
</feature>
<evidence type="ECO:0000256" key="1">
    <source>
        <dbReference type="ARBA" id="ARBA00004271"/>
    </source>
</evidence>
<dbReference type="GO" id="GO:2000280">
    <property type="term" value="P:regulation of root development"/>
    <property type="evidence" value="ECO:0007669"/>
    <property type="project" value="TreeGrafter"/>
</dbReference>
<dbReference type="GO" id="GO:1902025">
    <property type="term" value="P:nitrate import"/>
    <property type="evidence" value="ECO:0007669"/>
    <property type="project" value="TreeGrafter"/>
</dbReference>
<evidence type="ECO:0000313" key="11">
    <source>
        <dbReference type="Proteomes" id="UP000593568"/>
    </source>
</evidence>
<evidence type="ECO:0000256" key="2">
    <source>
        <dbReference type="ARBA" id="ARBA00008963"/>
    </source>
</evidence>
<keyword evidence="3" id="KW-0052">Apoplast</keyword>
<keyword evidence="11" id="KW-1185">Reference proteome</keyword>
<evidence type="ECO:0000256" key="7">
    <source>
        <dbReference type="ARBA" id="ARBA00023278"/>
    </source>
</evidence>
<dbReference type="GO" id="GO:0048364">
    <property type="term" value="P:root development"/>
    <property type="evidence" value="ECO:0007669"/>
    <property type="project" value="InterPro"/>
</dbReference>
<comment type="similarity">
    <text evidence="2">Belongs to the C-terminally encoded plant signaling peptide (CEP) family.</text>
</comment>
<accession>A0A7J9EAY7</accession>
<dbReference type="GO" id="GO:0006995">
    <property type="term" value="P:cellular response to nitrogen starvation"/>
    <property type="evidence" value="ECO:0007669"/>
    <property type="project" value="UniProtKB-ARBA"/>
</dbReference>
<dbReference type="AlphaFoldDB" id="A0A7J9EAY7"/>
<evidence type="ECO:0000256" key="8">
    <source>
        <dbReference type="SAM" id="MobiDB-lite"/>
    </source>
</evidence>
<comment type="caution">
    <text evidence="10">The sequence shown here is derived from an EMBL/GenBank/DDBJ whole genome shotgun (WGS) entry which is preliminary data.</text>
</comment>
<evidence type="ECO:0000256" key="6">
    <source>
        <dbReference type="ARBA" id="ARBA00022729"/>
    </source>
</evidence>
<name>A0A7J9EAY7_9ROSI</name>